<comment type="caution">
    <text evidence="2">The sequence shown here is derived from an EMBL/GenBank/DDBJ whole genome shotgun (WGS) entry which is preliminary data.</text>
</comment>
<keyword evidence="3" id="KW-1185">Reference proteome</keyword>
<proteinExistence type="predicted"/>
<protein>
    <recommendedName>
        <fullName evidence="4">PEP-CTERM sorting domain-containing protein</fullName>
    </recommendedName>
</protein>
<feature type="signal peptide" evidence="1">
    <location>
        <begin position="1"/>
        <end position="21"/>
    </location>
</feature>
<keyword evidence="1" id="KW-0732">Signal</keyword>
<name>A0A437QZJ8_9GAMM</name>
<accession>A0A437QZJ8</accession>
<organism evidence="2 3">
    <name type="scientific">Rheinheimera riviphila</name>
    <dbReference type="NCBI Taxonomy" id="1834037"/>
    <lineage>
        <taxon>Bacteria</taxon>
        <taxon>Pseudomonadati</taxon>
        <taxon>Pseudomonadota</taxon>
        <taxon>Gammaproteobacteria</taxon>
        <taxon>Chromatiales</taxon>
        <taxon>Chromatiaceae</taxon>
        <taxon>Rheinheimera</taxon>
    </lineage>
</organism>
<evidence type="ECO:0000313" key="3">
    <source>
        <dbReference type="Proteomes" id="UP000283077"/>
    </source>
</evidence>
<gene>
    <name evidence="2" type="ORF">EOE67_08565</name>
</gene>
<evidence type="ECO:0000313" key="2">
    <source>
        <dbReference type="EMBL" id="RVU39952.1"/>
    </source>
</evidence>
<reference evidence="2 3" key="1">
    <citation type="submission" date="2019-01" db="EMBL/GenBank/DDBJ databases">
        <authorList>
            <person name="Chen W.-M."/>
        </authorList>
    </citation>
    <scope>NUCLEOTIDE SEQUENCE [LARGE SCALE GENOMIC DNA]</scope>
    <source>
        <strain evidence="2 3">KYPC3</strain>
    </source>
</reference>
<evidence type="ECO:0008006" key="4">
    <source>
        <dbReference type="Google" id="ProtNLM"/>
    </source>
</evidence>
<sequence>MRKLIIASVLAAALSPLSATAGLVTSWEYFASSNWENPVVFSGGNGTTVVKDKVISWGATGGKYEGGGSLNRSALVLDEMADTALATTGGTAAALTNSITHHNNVLTAGFQTLQSAVLRTSLTLKPFAPEMGPTFPAKVLNFDVRFKETPNNGSNTNCGFTSVSSCDDIFVIINQENLVTSFVYDGFKYTINLIETTQSLNLLSAAACAVAGAQAGCLGFQTIEGQANKAQFGFLINAEQLDVSAPGTLGVFALGLLGMGLTARRRQPQLS</sequence>
<dbReference type="Proteomes" id="UP000283077">
    <property type="component" value="Unassembled WGS sequence"/>
</dbReference>
<evidence type="ECO:0000256" key="1">
    <source>
        <dbReference type="SAM" id="SignalP"/>
    </source>
</evidence>
<dbReference type="AlphaFoldDB" id="A0A437QZJ8"/>
<feature type="chain" id="PRO_5019557454" description="PEP-CTERM sorting domain-containing protein" evidence="1">
    <location>
        <begin position="22"/>
        <end position="271"/>
    </location>
</feature>
<dbReference type="RefSeq" id="WP_127698682.1">
    <property type="nucleotide sequence ID" value="NZ_SACS01000007.1"/>
</dbReference>
<dbReference type="NCBIfam" id="NF038125">
    <property type="entry name" value="PEP_CTERM_THxN"/>
    <property type="match status" value="1"/>
</dbReference>
<dbReference type="OrthoDB" id="5787358at2"/>
<dbReference type="EMBL" id="SACS01000007">
    <property type="protein sequence ID" value="RVU39952.1"/>
    <property type="molecule type" value="Genomic_DNA"/>
</dbReference>